<accession>A0A5A7TAW0</accession>
<name>A0A5A7TAW0_CUCMM</name>
<dbReference type="OrthoDB" id="1748457at2759"/>
<evidence type="ECO:0000313" key="3">
    <source>
        <dbReference type="Proteomes" id="UP000321393"/>
    </source>
</evidence>
<proteinExistence type="predicted"/>
<dbReference type="EMBL" id="SSTE01017321">
    <property type="protein sequence ID" value="KAA0040594.1"/>
    <property type="molecule type" value="Genomic_DNA"/>
</dbReference>
<protein>
    <submittedName>
        <fullName evidence="1">Retrotransposon protein</fullName>
    </submittedName>
</protein>
<reference evidence="3 4" key="1">
    <citation type="submission" date="2019-08" db="EMBL/GenBank/DDBJ databases">
        <title>Draft genome sequences of two oriental melons (Cucumis melo L. var makuwa).</title>
        <authorList>
            <person name="Kwon S.-Y."/>
        </authorList>
    </citation>
    <scope>NUCLEOTIDE SEQUENCE [LARGE SCALE GENOMIC DNA]</scope>
    <source>
        <strain evidence="4">cv. Chang Bougi</strain>
        <strain evidence="3">cv. SW 3</strain>
        <tissue evidence="1">Leaf</tissue>
    </source>
</reference>
<dbReference type="AlphaFoldDB" id="A0A5A7TAW0"/>
<evidence type="ECO:0000313" key="4">
    <source>
        <dbReference type="Proteomes" id="UP000321947"/>
    </source>
</evidence>
<comment type="caution">
    <text evidence="1">The sequence shown here is derived from an EMBL/GenBank/DDBJ whole genome shotgun (WGS) entry which is preliminary data.</text>
</comment>
<dbReference type="Proteomes" id="UP000321393">
    <property type="component" value="Unassembled WGS sequence"/>
</dbReference>
<dbReference type="EMBL" id="SSTD01013776">
    <property type="protein sequence ID" value="TYK05636.1"/>
    <property type="molecule type" value="Genomic_DNA"/>
</dbReference>
<evidence type="ECO:0000313" key="1">
    <source>
        <dbReference type="EMBL" id="KAA0040594.1"/>
    </source>
</evidence>
<organism evidence="1 3">
    <name type="scientific">Cucumis melo var. makuwa</name>
    <name type="common">Oriental melon</name>
    <dbReference type="NCBI Taxonomy" id="1194695"/>
    <lineage>
        <taxon>Eukaryota</taxon>
        <taxon>Viridiplantae</taxon>
        <taxon>Streptophyta</taxon>
        <taxon>Embryophyta</taxon>
        <taxon>Tracheophyta</taxon>
        <taxon>Spermatophyta</taxon>
        <taxon>Magnoliopsida</taxon>
        <taxon>eudicotyledons</taxon>
        <taxon>Gunneridae</taxon>
        <taxon>Pentapetalae</taxon>
        <taxon>rosids</taxon>
        <taxon>fabids</taxon>
        <taxon>Cucurbitales</taxon>
        <taxon>Cucurbitaceae</taxon>
        <taxon>Benincaseae</taxon>
        <taxon>Cucumis</taxon>
    </lineage>
</organism>
<gene>
    <name evidence="2" type="ORF">E5676_scaffold98G00970</name>
    <name evidence="1" type="ORF">E6C27_scaffold262G001680</name>
</gene>
<evidence type="ECO:0000313" key="2">
    <source>
        <dbReference type="EMBL" id="TYK05636.1"/>
    </source>
</evidence>
<sequence length="195" mass="22171">MEGWKYDNGTFWPSYLAQLVRMMAEKILGCQVRATTIIDCKIKTLKRTFQAIAEMWGPACSGLDWNVSAKCIIAEKELFDNWVRSILTTGRFAETFADVGSNKPVGARSSGSKSKRRIQRKTEPEVIHMALECINNQLRTIADWPVRALANDNHVHLEFFRILREMSKLTSLDMDVVAKVPFISYGRHAGFRTNA</sequence>
<dbReference type="Proteomes" id="UP000321947">
    <property type="component" value="Unassembled WGS sequence"/>
</dbReference>